<evidence type="ECO:0000313" key="11">
    <source>
        <dbReference type="EMBL" id="MCB5178221.1"/>
    </source>
</evidence>
<evidence type="ECO:0000256" key="2">
    <source>
        <dbReference type="ARBA" id="ARBA00022448"/>
    </source>
</evidence>
<dbReference type="InterPro" id="IPR006153">
    <property type="entry name" value="Cation/H_exchanger_TM"/>
</dbReference>
<feature type="compositionally biased region" description="Basic and acidic residues" evidence="8">
    <location>
        <begin position="424"/>
        <end position="433"/>
    </location>
</feature>
<evidence type="ECO:0000259" key="10">
    <source>
        <dbReference type="Pfam" id="PF00999"/>
    </source>
</evidence>
<dbReference type="Pfam" id="PF00999">
    <property type="entry name" value="Na_H_Exchanger"/>
    <property type="match status" value="1"/>
</dbReference>
<keyword evidence="3" id="KW-0050">Antiport</keyword>
<dbReference type="EMBL" id="JAJAUY010000005">
    <property type="protein sequence ID" value="MCB5178221.1"/>
    <property type="molecule type" value="Genomic_DNA"/>
</dbReference>
<feature type="transmembrane region" description="Helical" evidence="9">
    <location>
        <begin position="119"/>
        <end position="137"/>
    </location>
</feature>
<keyword evidence="4 9" id="KW-0812">Transmembrane</keyword>
<feature type="transmembrane region" description="Helical" evidence="9">
    <location>
        <begin position="289"/>
        <end position="307"/>
    </location>
</feature>
<organism evidence="11 12">
    <name type="scientific">Streptomyces antimicrobicus</name>
    <dbReference type="NCBI Taxonomy" id="2883108"/>
    <lineage>
        <taxon>Bacteria</taxon>
        <taxon>Bacillati</taxon>
        <taxon>Actinomycetota</taxon>
        <taxon>Actinomycetes</taxon>
        <taxon>Kitasatosporales</taxon>
        <taxon>Streptomycetaceae</taxon>
        <taxon>Streptomyces</taxon>
    </lineage>
</organism>
<feature type="transmembrane region" description="Helical" evidence="9">
    <location>
        <begin position="380"/>
        <end position="400"/>
    </location>
</feature>
<protein>
    <submittedName>
        <fullName evidence="11">Cation:proton antiporter</fullName>
    </submittedName>
</protein>
<evidence type="ECO:0000256" key="8">
    <source>
        <dbReference type="SAM" id="MobiDB-lite"/>
    </source>
</evidence>
<dbReference type="RefSeq" id="WP_226724616.1">
    <property type="nucleotide sequence ID" value="NZ_JAJAUY010000005.1"/>
</dbReference>
<evidence type="ECO:0000313" key="12">
    <source>
        <dbReference type="Proteomes" id="UP001199054"/>
    </source>
</evidence>
<dbReference type="Proteomes" id="UP001199054">
    <property type="component" value="Unassembled WGS sequence"/>
</dbReference>
<evidence type="ECO:0000256" key="6">
    <source>
        <dbReference type="ARBA" id="ARBA00023065"/>
    </source>
</evidence>
<dbReference type="PANTHER" id="PTHR32507">
    <property type="entry name" value="NA(+)/H(+) ANTIPORTER 1"/>
    <property type="match status" value="1"/>
</dbReference>
<name>A0ABS8B0V2_9ACTN</name>
<feature type="region of interest" description="Disordered" evidence="8">
    <location>
        <begin position="408"/>
        <end position="433"/>
    </location>
</feature>
<feature type="transmembrane region" description="Helical" evidence="9">
    <location>
        <begin position="56"/>
        <end position="73"/>
    </location>
</feature>
<comment type="caution">
    <text evidence="11">The sequence shown here is derived from an EMBL/GenBank/DDBJ whole genome shotgun (WGS) entry which is preliminary data.</text>
</comment>
<proteinExistence type="predicted"/>
<gene>
    <name evidence="11" type="ORF">LG632_02300</name>
</gene>
<evidence type="ECO:0000256" key="7">
    <source>
        <dbReference type="ARBA" id="ARBA00023136"/>
    </source>
</evidence>
<feature type="domain" description="Cation/H+ exchanger transmembrane" evidence="10">
    <location>
        <begin position="8"/>
        <end position="394"/>
    </location>
</feature>
<feature type="transmembrane region" description="Helical" evidence="9">
    <location>
        <begin position="347"/>
        <end position="368"/>
    </location>
</feature>
<feature type="transmembrane region" description="Helical" evidence="9">
    <location>
        <begin position="93"/>
        <end position="112"/>
    </location>
</feature>
<keyword evidence="2" id="KW-0813">Transport</keyword>
<sequence>MTFVLIVITAVVAGWSLVAGRLEGWHVRAPLVLVFAGVVTGVFTHSQIAAALNSEIALRVVEVILAVLLFVDATELPGGRLFGRDPGSAARALLVALPLSLVLTVVSGAWLLPGLPLAVLLLIACIIVPTDFAPAEVLVRDRRIPEKVRSVLNVESGYNDGIVSPLFLFAVILAGSKSQARTPMEALATVVPFAVKALVVGALLGALIAWLMNLADRAHWTTDRSRRTLVLIAPLLTYTATVAVDGNGFVAAFVCGIAFRYVRQAPVRRHGAQAPAASDFQLIEDTNSMMTMVMWFFFGNAVVLALGEGIDRPVLLLSAAALTVLRILPIALAFLGSRFSWRERLMVGVLGPRGTTSIVFGLLAFNALPLGSYADTALDAMTLAVLGSVLLHGGGSMAMARLLAPRSSSPATDCAGPPPTTAHARADAGPERA</sequence>
<evidence type="ECO:0000256" key="3">
    <source>
        <dbReference type="ARBA" id="ARBA00022449"/>
    </source>
</evidence>
<feature type="transmembrane region" description="Helical" evidence="9">
    <location>
        <begin position="187"/>
        <end position="211"/>
    </location>
</feature>
<evidence type="ECO:0000256" key="9">
    <source>
        <dbReference type="SAM" id="Phobius"/>
    </source>
</evidence>
<keyword evidence="5 9" id="KW-1133">Transmembrane helix</keyword>
<keyword evidence="7 9" id="KW-0472">Membrane</keyword>
<accession>A0ABS8B0V2</accession>
<comment type="subcellular location">
    <subcellularLocation>
        <location evidence="1">Cell membrane</location>
        <topology evidence="1">Multi-pass membrane protein</topology>
    </subcellularLocation>
</comment>
<evidence type="ECO:0000256" key="5">
    <source>
        <dbReference type="ARBA" id="ARBA00022989"/>
    </source>
</evidence>
<reference evidence="11 12" key="1">
    <citation type="submission" date="2021-10" db="EMBL/GenBank/DDBJ databases">
        <title>Streptomyces sp. strain SMC 277, a novel streptomycete isolated from soil.</title>
        <authorList>
            <person name="Chanama M."/>
        </authorList>
    </citation>
    <scope>NUCLEOTIDE SEQUENCE [LARGE SCALE GENOMIC DNA]</scope>
    <source>
        <strain evidence="11 12">SMC 277</strain>
    </source>
</reference>
<keyword evidence="6" id="KW-0406">Ion transport</keyword>
<keyword evidence="12" id="KW-1185">Reference proteome</keyword>
<feature type="transmembrane region" description="Helical" evidence="9">
    <location>
        <begin position="313"/>
        <end position="335"/>
    </location>
</feature>
<evidence type="ECO:0000256" key="1">
    <source>
        <dbReference type="ARBA" id="ARBA00004651"/>
    </source>
</evidence>
<dbReference type="PANTHER" id="PTHR32507:SF8">
    <property type="entry name" value="CNH1P"/>
    <property type="match status" value="1"/>
</dbReference>
<feature type="transmembrane region" description="Helical" evidence="9">
    <location>
        <begin position="29"/>
        <end position="49"/>
    </location>
</feature>
<evidence type="ECO:0000256" key="4">
    <source>
        <dbReference type="ARBA" id="ARBA00022692"/>
    </source>
</evidence>
<feature type="transmembrane region" description="Helical" evidence="9">
    <location>
        <begin position="231"/>
        <end position="259"/>
    </location>
</feature>